<comment type="caution">
    <text evidence="2">The sequence shown here is derived from an EMBL/GenBank/DDBJ whole genome shotgun (WGS) entry which is preliminary data.</text>
</comment>
<dbReference type="GO" id="GO:0005829">
    <property type="term" value="C:cytosol"/>
    <property type="evidence" value="ECO:0007669"/>
    <property type="project" value="TreeGrafter"/>
</dbReference>
<keyword evidence="2" id="KW-0808">Transferase</keyword>
<dbReference type="GO" id="GO:0016301">
    <property type="term" value="F:kinase activity"/>
    <property type="evidence" value="ECO:0007669"/>
    <property type="project" value="UniProtKB-KW"/>
</dbReference>
<dbReference type="Pfam" id="PF00781">
    <property type="entry name" value="DAGK_cat"/>
    <property type="match status" value="1"/>
</dbReference>
<dbReference type="InterPro" id="IPR017438">
    <property type="entry name" value="ATP-NAD_kinase_N"/>
</dbReference>
<organism evidence="2 3">
    <name type="scientific">Acetobacterium wieringae</name>
    <dbReference type="NCBI Taxonomy" id="52694"/>
    <lineage>
        <taxon>Bacteria</taxon>
        <taxon>Bacillati</taxon>
        <taxon>Bacillota</taxon>
        <taxon>Clostridia</taxon>
        <taxon>Eubacteriales</taxon>
        <taxon>Eubacteriaceae</taxon>
        <taxon>Acetobacterium</taxon>
    </lineage>
</organism>
<evidence type="ECO:0000313" key="2">
    <source>
        <dbReference type="EMBL" id="OFV70578.1"/>
    </source>
</evidence>
<dbReference type="EMBL" id="LKEU01000030">
    <property type="protein sequence ID" value="OFV70578.1"/>
    <property type="molecule type" value="Genomic_DNA"/>
</dbReference>
<evidence type="ECO:0000259" key="1">
    <source>
        <dbReference type="PROSITE" id="PS50146"/>
    </source>
</evidence>
<feature type="domain" description="DAGKc" evidence="1">
    <location>
        <begin position="8"/>
        <end position="139"/>
    </location>
</feature>
<dbReference type="Gene3D" id="2.60.200.40">
    <property type="match status" value="1"/>
</dbReference>
<proteinExistence type="predicted"/>
<gene>
    <name evidence="2" type="primary">bmrU</name>
    <name evidence="2" type="ORF">ACWI_20570</name>
</gene>
<dbReference type="InterPro" id="IPR001206">
    <property type="entry name" value="Diacylglycerol_kinase_cat_dom"/>
</dbReference>
<dbReference type="RefSeq" id="WP_070371353.1">
    <property type="nucleotide sequence ID" value="NZ_LKEU01000030.1"/>
</dbReference>
<dbReference type="GO" id="GO:0008929">
    <property type="term" value="F:methylglyoxal synthase activity"/>
    <property type="evidence" value="ECO:0007669"/>
    <property type="project" value="InterPro"/>
</dbReference>
<dbReference type="OrthoDB" id="142078at2"/>
<dbReference type="AlphaFoldDB" id="A0A1F2PGY8"/>
<dbReference type="Gene3D" id="3.40.50.10330">
    <property type="entry name" value="Probable inorganic polyphosphate/atp-NAD kinase, domain 1"/>
    <property type="match status" value="1"/>
</dbReference>
<dbReference type="Proteomes" id="UP000176244">
    <property type="component" value="Unassembled WGS sequence"/>
</dbReference>
<sequence>METLKTNQLPQRVKLIFNPGSGANDESPLQIMAIVKEMQARQLIPELYLIEPDSNLQEVVDEAIAQGIELFVVCGGDGTVSSVTKALYSSAATLGIVPTGTRNNIALSLGIPTDIAAAVAILNEGQRLKIDLGLVICNGVSTPFIELCSVGLFSTLFPAGDDIQHGNITRIGDFLGILTTAPPSDIHLFLDDNQEISELGHAALISNMPYIGRNYKVGAPDAYHDGLLDVMFFADLSKLDLINYILTGVGTDNPEDPRIMHYQVREMVIDTEPAMAVMADGISLGEGSVRIKIQPQALSVMVGATASHEGQ</sequence>
<name>A0A1F2PGY8_9FIRM</name>
<dbReference type="STRING" id="52694.ACWI_20570"/>
<dbReference type="GO" id="GO:0019242">
    <property type="term" value="P:methylglyoxal biosynthetic process"/>
    <property type="evidence" value="ECO:0007669"/>
    <property type="project" value="InterPro"/>
</dbReference>
<dbReference type="PANTHER" id="PTHR30492">
    <property type="entry name" value="METHYLGLYOXAL SYNTHASE"/>
    <property type="match status" value="1"/>
</dbReference>
<dbReference type="PROSITE" id="PS50146">
    <property type="entry name" value="DAGK"/>
    <property type="match status" value="1"/>
</dbReference>
<dbReference type="InterPro" id="IPR045540">
    <property type="entry name" value="YegS/DAGK_C"/>
</dbReference>
<dbReference type="EC" id="2.7.1.-" evidence="2"/>
<dbReference type="SUPFAM" id="SSF111331">
    <property type="entry name" value="NAD kinase/diacylglycerol kinase-like"/>
    <property type="match status" value="1"/>
</dbReference>
<dbReference type="PANTHER" id="PTHR30492:SF0">
    <property type="entry name" value="METHYLGLYOXAL SYNTHASE"/>
    <property type="match status" value="1"/>
</dbReference>
<dbReference type="InterPro" id="IPR004363">
    <property type="entry name" value="Methylgl_synth"/>
</dbReference>
<dbReference type="Pfam" id="PF19279">
    <property type="entry name" value="YegS_C"/>
    <property type="match status" value="1"/>
</dbReference>
<dbReference type="SMART" id="SM00046">
    <property type="entry name" value="DAGKc"/>
    <property type="match status" value="1"/>
</dbReference>
<protein>
    <submittedName>
        <fullName evidence="2">Putative lipid kinase BmrU</fullName>
        <ecNumber evidence="2">2.7.1.-</ecNumber>
    </submittedName>
</protein>
<keyword evidence="2" id="KW-0418">Kinase</keyword>
<reference evidence="2 3" key="1">
    <citation type="submission" date="2015-09" db="EMBL/GenBank/DDBJ databases">
        <title>Genome sequence of Acetobacterium wieringae DSM 1911.</title>
        <authorList>
            <person name="Poehlein A."/>
            <person name="Bengelsdorf F.R."/>
            <person name="Schiel-Bengelsdorf B."/>
            <person name="Duerre P."/>
            <person name="Daniel R."/>
        </authorList>
    </citation>
    <scope>NUCLEOTIDE SEQUENCE [LARGE SCALE GENOMIC DNA]</scope>
    <source>
        <strain evidence="2 3">DSM 1911</strain>
    </source>
</reference>
<evidence type="ECO:0000313" key="3">
    <source>
        <dbReference type="Proteomes" id="UP000176244"/>
    </source>
</evidence>
<dbReference type="InterPro" id="IPR016064">
    <property type="entry name" value="NAD/diacylglycerol_kinase_sf"/>
</dbReference>
<accession>A0A1F2PGY8</accession>